<feature type="region of interest" description="Disordered" evidence="1">
    <location>
        <begin position="74"/>
        <end position="95"/>
    </location>
</feature>
<proteinExistence type="predicted"/>
<reference evidence="2" key="1">
    <citation type="submission" date="2024-05" db="EMBL/GenBank/DDBJ databases">
        <title>Whole genome shotgun sequence of Streptomyces violascens NBRC 12920.</title>
        <authorList>
            <person name="Komaki H."/>
            <person name="Tamura T."/>
        </authorList>
    </citation>
    <scope>NUCLEOTIDE SEQUENCE</scope>
    <source>
        <strain evidence="2">NBRC 12920</strain>
    </source>
</reference>
<dbReference type="EMBL" id="BNDY01000017">
    <property type="protein sequence ID" value="GHI40022.1"/>
    <property type="molecule type" value="Genomic_DNA"/>
</dbReference>
<evidence type="ECO:0000313" key="3">
    <source>
        <dbReference type="Proteomes" id="UP001050808"/>
    </source>
</evidence>
<keyword evidence="3" id="KW-1185">Reference proteome</keyword>
<gene>
    <name evidence="2" type="ORF">Sviol_44300</name>
</gene>
<name>A0ABQ3QRY9_9ACTN</name>
<evidence type="ECO:0000256" key="1">
    <source>
        <dbReference type="SAM" id="MobiDB-lite"/>
    </source>
</evidence>
<sequence>MHGQAGVGKTSLVRQWETTARERQAVTAYLDDDVHSVIEAMETISVQLGRQQAALKRFDRLLASYRQRRHEAEIAVSGTAAPTGEGRATQAGPSASSTVMAQAGLAGLGMVPGLGPVAGAMAPQLGSAPDLLWAGAPRWPPCMPPSPRH</sequence>
<organism evidence="2 3">
    <name type="scientific">Streptomyces violascens</name>
    <dbReference type="NCBI Taxonomy" id="67381"/>
    <lineage>
        <taxon>Bacteria</taxon>
        <taxon>Bacillati</taxon>
        <taxon>Actinomycetota</taxon>
        <taxon>Actinomycetes</taxon>
        <taxon>Kitasatosporales</taxon>
        <taxon>Streptomycetaceae</taxon>
        <taxon>Streptomyces</taxon>
    </lineage>
</organism>
<accession>A0ABQ3QRY9</accession>
<dbReference type="Proteomes" id="UP001050808">
    <property type="component" value="Unassembled WGS sequence"/>
</dbReference>
<comment type="caution">
    <text evidence="2">The sequence shown here is derived from an EMBL/GenBank/DDBJ whole genome shotgun (WGS) entry which is preliminary data.</text>
</comment>
<protein>
    <submittedName>
        <fullName evidence="2">Uncharacterized protein</fullName>
    </submittedName>
</protein>
<evidence type="ECO:0000313" key="2">
    <source>
        <dbReference type="EMBL" id="GHI40022.1"/>
    </source>
</evidence>